<proteinExistence type="predicted"/>
<dbReference type="AlphaFoldDB" id="A0A285UEW9"/>
<evidence type="ECO:0000313" key="1">
    <source>
        <dbReference type="EMBL" id="SOC39928.1"/>
    </source>
</evidence>
<organism evidence="1 2">
    <name type="scientific">Ureibacillus acetophenoni</name>
    <dbReference type="NCBI Taxonomy" id="614649"/>
    <lineage>
        <taxon>Bacteria</taxon>
        <taxon>Bacillati</taxon>
        <taxon>Bacillota</taxon>
        <taxon>Bacilli</taxon>
        <taxon>Bacillales</taxon>
        <taxon>Caryophanaceae</taxon>
        <taxon>Ureibacillus</taxon>
    </lineage>
</organism>
<evidence type="ECO:0000313" key="2">
    <source>
        <dbReference type="Proteomes" id="UP000219252"/>
    </source>
</evidence>
<protein>
    <submittedName>
        <fullName evidence="1">Uncharacterized protein</fullName>
    </submittedName>
</protein>
<dbReference type="EMBL" id="OBQC01000006">
    <property type="protein sequence ID" value="SOC39928.1"/>
    <property type="molecule type" value="Genomic_DNA"/>
</dbReference>
<gene>
    <name evidence="1" type="ORF">SAMN05877842_106192</name>
</gene>
<dbReference type="Proteomes" id="UP000219252">
    <property type="component" value="Unassembled WGS sequence"/>
</dbReference>
<sequence>MNMHLGHFARLGMPQLFEEHSLTKWYRKDIHFAIERYVKKYFHPDMVRVSKEEAYPG</sequence>
<reference evidence="2" key="1">
    <citation type="submission" date="2017-08" db="EMBL/GenBank/DDBJ databases">
        <authorList>
            <person name="Varghese N."/>
            <person name="Submissions S."/>
        </authorList>
    </citation>
    <scope>NUCLEOTIDE SEQUENCE [LARGE SCALE GENOMIC DNA]</scope>
    <source>
        <strain evidence="2">JC23</strain>
    </source>
</reference>
<accession>A0A285UEW9</accession>
<keyword evidence="2" id="KW-1185">Reference proteome</keyword>
<name>A0A285UEW9_9BACL</name>
<dbReference type="RefSeq" id="WP_170949465.1">
    <property type="nucleotide sequence ID" value="NZ_OBQC01000006.1"/>
</dbReference>